<dbReference type="SUPFAM" id="SSF51971">
    <property type="entry name" value="Nucleotide-binding domain"/>
    <property type="match status" value="1"/>
</dbReference>
<dbReference type="InterPro" id="IPR023209">
    <property type="entry name" value="DAO"/>
</dbReference>
<evidence type="ECO:0000256" key="2">
    <source>
        <dbReference type="ARBA" id="ARBA00006730"/>
    </source>
</evidence>
<evidence type="ECO:0000313" key="9">
    <source>
        <dbReference type="EMBL" id="JAS40754.1"/>
    </source>
</evidence>
<dbReference type="PIRSF" id="PIRSF000189">
    <property type="entry name" value="D-aa_oxidase"/>
    <property type="match status" value="1"/>
</dbReference>
<dbReference type="Gene3D" id="3.30.9.10">
    <property type="entry name" value="D-Amino Acid Oxidase, subunit A, domain 2"/>
    <property type="match status" value="1"/>
</dbReference>
<dbReference type="PANTHER" id="PTHR11530">
    <property type="entry name" value="D-AMINO ACID OXIDASE"/>
    <property type="match status" value="1"/>
</dbReference>
<dbReference type="Gene3D" id="3.40.50.720">
    <property type="entry name" value="NAD(P)-binding Rossmann-like Domain"/>
    <property type="match status" value="1"/>
</dbReference>
<evidence type="ECO:0000256" key="1">
    <source>
        <dbReference type="ARBA" id="ARBA00001974"/>
    </source>
</evidence>
<dbReference type="GO" id="GO:0019478">
    <property type="term" value="P:D-amino acid catabolic process"/>
    <property type="evidence" value="ECO:0007669"/>
    <property type="project" value="TreeGrafter"/>
</dbReference>
<feature type="binding site" evidence="6">
    <location>
        <begin position="43"/>
        <end position="44"/>
    </location>
    <ligand>
        <name>FAD</name>
        <dbReference type="ChEBI" id="CHEBI:57692"/>
    </ligand>
</feature>
<feature type="binding site" evidence="6">
    <location>
        <position position="303"/>
    </location>
    <ligand>
        <name>D-dopa</name>
        <dbReference type="ChEBI" id="CHEBI:149689"/>
    </ligand>
</feature>
<evidence type="ECO:0000256" key="5">
    <source>
        <dbReference type="ARBA" id="ARBA00023002"/>
    </source>
</evidence>
<keyword evidence="3" id="KW-0285">Flavoprotein</keyword>
<evidence type="ECO:0000256" key="3">
    <source>
        <dbReference type="ARBA" id="ARBA00022630"/>
    </source>
</evidence>
<reference evidence="9" key="1">
    <citation type="submission" date="2015-11" db="EMBL/GenBank/DDBJ databases">
        <title>De novo transcriptome assembly of four potential Pierce s Disease insect vectors from Arizona vineyards.</title>
        <authorList>
            <person name="Tassone E.E."/>
        </authorList>
    </citation>
    <scope>NUCLEOTIDE SEQUENCE</scope>
</reference>
<keyword evidence="5" id="KW-0560">Oxidoreductase</keyword>
<dbReference type="InterPro" id="IPR006076">
    <property type="entry name" value="FAD-dep_OxRdtase"/>
</dbReference>
<keyword evidence="7" id="KW-0732">Signal</keyword>
<keyword evidence="4 6" id="KW-0274">FAD</keyword>
<dbReference type="EMBL" id="GECZ01029015">
    <property type="protein sequence ID" value="JAS40754.1"/>
    <property type="molecule type" value="Transcribed_RNA"/>
</dbReference>
<feature type="binding site" evidence="6">
    <location>
        <position position="277"/>
    </location>
    <ligand>
        <name>D-dopa</name>
        <dbReference type="ChEBI" id="CHEBI:149689"/>
    </ligand>
</feature>
<sequence>MGSLRVGVLGAGIVGVTSALQVQAVYPSASVTVVADKFNQDTTSDGAAGIFRPGTSFSGPTPEITETWLIDSWNYYQQLLEEDCGISRISGLIFSSTSPDLVRNRLLERLVPVYRAATKEELASCPGDWKYGSYFETLLTECRKFLPWALNKVRAAGGSVVEQHVNSLTQLEGRYDVVINCTGLGAKQLMRDHKLVPIRGQVFKVRAPWVKHFYYADYDTYIIPQPDGLVTLGGSRHYDSHTTTTCAHDLAAIRERCVALLPSLEGAEVVRTWTGLRPHRDPVRVELERVGGLKIIHNYGHGGYGITAGPGTSIHAVKLLREIIIGNSKL</sequence>
<organism evidence="9">
    <name type="scientific">Cuerna arida</name>
    <dbReference type="NCBI Taxonomy" id="1464854"/>
    <lineage>
        <taxon>Eukaryota</taxon>
        <taxon>Metazoa</taxon>
        <taxon>Ecdysozoa</taxon>
        <taxon>Arthropoda</taxon>
        <taxon>Hexapoda</taxon>
        <taxon>Insecta</taxon>
        <taxon>Pterygota</taxon>
        <taxon>Neoptera</taxon>
        <taxon>Paraneoptera</taxon>
        <taxon>Hemiptera</taxon>
        <taxon>Auchenorrhyncha</taxon>
        <taxon>Membracoidea</taxon>
        <taxon>Cicadellidae</taxon>
        <taxon>Cicadellinae</taxon>
        <taxon>Proconiini</taxon>
        <taxon>Cuerna</taxon>
    </lineage>
</organism>
<dbReference type="GO" id="GO:0071949">
    <property type="term" value="F:FAD binding"/>
    <property type="evidence" value="ECO:0007669"/>
    <property type="project" value="InterPro"/>
</dbReference>
<feature type="binding site" evidence="6">
    <location>
        <begin position="302"/>
        <end position="307"/>
    </location>
    <ligand>
        <name>FAD</name>
        <dbReference type="ChEBI" id="CHEBI:57692"/>
    </ligand>
</feature>
<dbReference type="EMBL" id="GECZ01004681">
    <property type="protein sequence ID" value="JAS65088.1"/>
    <property type="molecule type" value="Transcribed_RNA"/>
</dbReference>
<dbReference type="Pfam" id="PF01266">
    <property type="entry name" value="DAO"/>
    <property type="match status" value="1"/>
</dbReference>
<comment type="similarity">
    <text evidence="2">Belongs to the DAMOX/DASOX family.</text>
</comment>
<feature type="domain" description="FAD dependent oxidoreductase" evidence="8">
    <location>
        <begin position="6"/>
        <end position="314"/>
    </location>
</feature>
<dbReference type="AlphaFoldDB" id="A0A1B6ES01"/>
<evidence type="ECO:0000313" key="10">
    <source>
        <dbReference type="EMBL" id="JAS65088.1"/>
    </source>
</evidence>
<feature type="chain" id="PRO_5008582325" description="FAD dependent oxidoreductase domain-containing protein" evidence="7">
    <location>
        <begin position="20"/>
        <end position="330"/>
    </location>
</feature>
<accession>A0A1B6ES01</accession>
<evidence type="ECO:0000259" key="8">
    <source>
        <dbReference type="Pfam" id="PF01266"/>
    </source>
</evidence>
<dbReference type="SUPFAM" id="SSF54373">
    <property type="entry name" value="FAD-linked reductases, C-terminal domain"/>
    <property type="match status" value="1"/>
</dbReference>
<protein>
    <recommendedName>
        <fullName evidence="8">FAD dependent oxidoreductase domain-containing protein</fullName>
    </recommendedName>
</protein>
<proteinExistence type="inferred from homology"/>
<feature type="binding site" evidence="6">
    <location>
        <position position="221"/>
    </location>
    <ligand>
        <name>D-dopa</name>
        <dbReference type="ChEBI" id="CHEBI:149689"/>
    </ligand>
</feature>
<evidence type="ECO:0000256" key="4">
    <source>
        <dbReference type="ARBA" id="ARBA00022827"/>
    </source>
</evidence>
<feature type="signal peptide" evidence="7">
    <location>
        <begin position="1"/>
        <end position="19"/>
    </location>
</feature>
<evidence type="ECO:0000256" key="6">
    <source>
        <dbReference type="PIRSR" id="PIRSR000189-1"/>
    </source>
</evidence>
<dbReference type="GO" id="GO:0005737">
    <property type="term" value="C:cytoplasm"/>
    <property type="evidence" value="ECO:0007669"/>
    <property type="project" value="TreeGrafter"/>
</dbReference>
<dbReference type="GO" id="GO:0003884">
    <property type="term" value="F:D-amino-acid oxidase activity"/>
    <property type="evidence" value="ECO:0007669"/>
    <property type="project" value="InterPro"/>
</dbReference>
<feature type="binding site" evidence="6">
    <location>
        <position position="182"/>
    </location>
    <ligand>
        <name>FAD</name>
        <dbReference type="ChEBI" id="CHEBI:57692"/>
    </ligand>
</feature>
<gene>
    <name evidence="9" type="ORF">g.11665</name>
    <name evidence="10" type="ORF">g.11666</name>
</gene>
<dbReference type="PANTHER" id="PTHR11530:SF17">
    <property type="entry name" value="RE49860P"/>
    <property type="match status" value="1"/>
</dbReference>
<name>A0A1B6ES01_9HEMI</name>
<evidence type="ECO:0000256" key="7">
    <source>
        <dbReference type="SAM" id="SignalP"/>
    </source>
</evidence>
<feature type="binding site" evidence="6">
    <location>
        <position position="165"/>
    </location>
    <ligand>
        <name>FAD</name>
        <dbReference type="ChEBI" id="CHEBI:57692"/>
    </ligand>
</feature>
<comment type="cofactor">
    <cofactor evidence="1 6">
        <name>FAD</name>
        <dbReference type="ChEBI" id="CHEBI:57692"/>
    </cofactor>
</comment>